<gene>
    <name evidence="2" type="ORF">SASPL_127165</name>
</gene>
<reference evidence="2" key="2">
    <citation type="submission" date="2020-08" db="EMBL/GenBank/DDBJ databases">
        <title>Plant Genome Project.</title>
        <authorList>
            <person name="Zhang R.-G."/>
        </authorList>
    </citation>
    <scope>NUCLEOTIDE SEQUENCE</scope>
    <source>
        <strain evidence="2">Huo1</strain>
        <tissue evidence="2">Leaf</tissue>
    </source>
</reference>
<organism evidence="2">
    <name type="scientific">Salvia splendens</name>
    <name type="common">Scarlet sage</name>
    <dbReference type="NCBI Taxonomy" id="180675"/>
    <lineage>
        <taxon>Eukaryota</taxon>
        <taxon>Viridiplantae</taxon>
        <taxon>Streptophyta</taxon>
        <taxon>Embryophyta</taxon>
        <taxon>Tracheophyta</taxon>
        <taxon>Spermatophyta</taxon>
        <taxon>Magnoliopsida</taxon>
        <taxon>eudicotyledons</taxon>
        <taxon>Gunneridae</taxon>
        <taxon>Pentapetalae</taxon>
        <taxon>asterids</taxon>
        <taxon>lamiids</taxon>
        <taxon>Lamiales</taxon>
        <taxon>Lamiaceae</taxon>
        <taxon>Nepetoideae</taxon>
        <taxon>Mentheae</taxon>
        <taxon>Salviinae</taxon>
        <taxon>Salvia</taxon>
        <taxon>Salvia subgen. Calosphace</taxon>
        <taxon>core Calosphace</taxon>
    </lineage>
</organism>
<protein>
    <submittedName>
        <fullName evidence="2">Uncharacterized protein</fullName>
    </submittedName>
</protein>
<dbReference type="Proteomes" id="UP000298416">
    <property type="component" value="Unassembled WGS sequence"/>
</dbReference>
<dbReference type="AlphaFoldDB" id="A0A8X8XIZ0"/>
<evidence type="ECO:0000256" key="1">
    <source>
        <dbReference type="SAM" id="MobiDB-lite"/>
    </source>
</evidence>
<name>A0A8X8XIZ0_SALSN</name>
<comment type="caution">
    <text evidence="2">The sequence shown here is derived from an EMBL/GenBank/DDBJ whole genome shotgun (WGS) entry which is preliminary data.</text>
</comment>
<keyword evidence="3" id="KW-1185">Reference proteome</keyword>
<dbReference type="EMBL" id="PNBA02000009">
    <property type="protein sequence ID" value="KAG6414443.1"/>
    <property type="molecule type" value="Genomic_DNA"/>
</dbReference>
<feature type="region of interest" description="Disordered" evidence="1">
    <location>
        <begin position="1"/>
        <end position="30"/>
    </location>
</feature>
<evidence type="ECO:0000313" key="2">
    <source>
        <dbReference type="EMBL" id="KAG6414443.1"/>
    </source>
</evidence>
<sequence length="155" mass="17353">MEDKSSSRRRFSRSGRIQKPVASSSTMEEISHINGGEIAAAVAEDGRVKIVVRKEDLKQVLEAIRENGGGWVPVMNLSLEQRLNLTQGGGVREEEWEGRNGSNRFIKGNKKGLLSRTSNPSRIHRNQYKGENVGDEVFGAEKRRIYTGPNPLHNR</sequence>
<evidence type="ECO:0000313" key="3">
    <source>
        <dbReference type="Proteomes" id="UP000298416"/>
    </source>
</evidence>
<reference evidence="2" key="1">
    <citation type="submission" date="2018-01" db="EMBL/GenBank/DDBJ databases">
        <authorList>
            <person name="Mao J.F."/>
        </authorList>
    </citation>
    <scope>NUCLEOTIDE SEQUENCE</scope>
    <source>
        <strain evidence="2">Huo1</strain>
        <tissue evidence="2">Leaf</tissue>
    </source>
</reference>
<accession>A0A8X8XIZ0</accession>
<proteinExistence type="predicted"/>